<evidence type="ECO:0000313" key="4">
    <source>
        <dbReference type="Proteomes" id="UP000604046"/>
    </source>
</evidence>
<feature type="region of interest" description="Disordered" evidence="1">
    <location>
        <begin position="293"/>
        <end position="413"/>
    </location>
</feature>
<evidence type="ECO:0000256" key="2">
    <source>
        <dbReference type="SAM" id="SignalP"/>
    </source>
</evidence>
<feature type="compositionally biased region" description="Acidic residues" evidence="1">
    <location>
        <begin position="338"/>
        <end position="360"/>
    </location>
</feature>
<feature type="compositionally biased region" description="Acidic residues" evidence="1">
    <location>
        <begin position="319"/>
        <end position="330"/>
    </location>
</feature>
<evidence type="ECO:0000313" key="3">
    <source>
        <dbReference type="EMBL" id="CAE7206571.1"/>
    </source>
</evidence>
<keyword evidence="4" id="KW-1185">Reference proteome</keyword>
<feature type="compositionally biased region" description="Basic and acidic residues" evidence="1">
    <location>
        <begin position="377"/>
        <end position="395"/>
    </location>
</feature>
<dbReference type="InterPro" id="IPR017359">
    <property type="entry name" value="Phi-like"/>
</dbReference>
<dbReference type="EMBL" id="CAJNDS010000443">
    <property type="protein sequence ID" value="CAE7206571.1"/>
    <property type="molecule type" value="Genomic_DNA"/>
</dbReference>
<reference evidence="3" key="1">
    <citation type="submission" date="2021-02" db="EMBL/GenBank/DDBJ databases">
        <authorList>
            <person name="Dougan E. K."/>
            <person name="Rhodes N."/>
            <person name="Thang M."/>
            <person name="Chan C."/>
        </authorList>
    </citation>
    <scope>NUCLEOTIDE SEQUENCE</scope>
</reference>
<comment type="caution">
    <text evidence="3">The sequence shown here is derived from an EMBL/GenBank/DDBJ whole genome shotgun (WGS) entry which is preliminary data.</text>
</comment>
<dbReference type="PANTHER" id="PTHR15955">
    <property type="entry name" value="RWD DOMAIN CONTAINING PROTEIN 2"/>
    <property type="match status" value="1"/>
</dbReference>
<feature type="signal peptide" evidence="2">
    <location>
        <begin position="1"/>
        <end position="19"/>
    </location>
</feature>
<dbReference type="AlphaFoldDB" id="A0A812JLY5"/>
<dbReference type="OrthoDB" id="413473at2759"/>
<organism evidence="3 4">
    <name type="scientific">Symbiodinium natans</name>
    <dbReference type="NCBI Taxonomy" id="878477"/>
    <lineage>
        <taxon>Eukaryota</taxon>
        <taxon>Sar</taxon>
        <taxon>Alveolata</taxon>
        <taxon>Dinophyceae</taxon>
        <taxon>Suessiales</taxon>
        <taxon>Symbiodiniaceae</taxon>
        <taxon>Symbiodinium</taxon>
    </lineage>
</organism>
<dbReference type="InterPro" id="IPR059181">
    <property type="entry name" value="RWDD2A-B_C"/>
</dbReference>
<dbReference type="CDD" id="cd24163">
    <property type="entry name" value="RWDD2_C"/>
    <property type="match status" value="1"/>
</dbReference>
<name>A0A812JLY5_9DINO</name>
<evidence type="ECO:0000256" key="1">
    <source>
        <dbReference type="SAM" id="MobiDB-lite"/>
    </source>
</evidence>
<dbReference type="PANTHER" id="PTHR15955:SF8">
    <property type="entry name" value="RWD DOMAIN-CONTAINING PROTEIN 2B-RELATED"/>
    <property type="match status" value="1"/>
</dbReference>
<sequence>MARAAILAVAALCLRCLCPEDLAFLAARRGQEQPKPLAGLPRAAVPSEPSDPFLDVEEVWAQWDASLPDAETLDILDAMQLPEEWKGAVLVEAVRWAARGDSEWLQRWAKAARSQPSFLEGGEVPTALRPSDLTRLVVQCLAELMARGRQGLLRNELRALVWFLEFMLSNEGRDERQIEALRSSAHEELQAQGRLPFTAVTEGVQGGDLPLCMGDVLTLIHDFCDALDLECPWPRDLDSHLDVLLFVNLVQAFSGRQWKPSLPRSLTATRALQNVRQLILQLPLAQDTASQRARKMARAARRDRQRAEGTALDLAWATDEAEEEPSDAELETSGQESSEAELEAELEAEMEEAETTEEEPNFMGTPQALPSEVEEAAESRELSDVRQRRDARVQWDVEDEEDDGERVPATNGGAWQDLRTAPVAGLLGRATMYMHHITAPWKQKFILQAASRAGLSGRCLFGKPGRILVEGPIEIVAKYTSQIQSWPWKTCNLQGPWQVERRAFEAFSELGSNSEFKKAVVNAGLSQELRGVRSER</sequence>
<accession>A0A812JLY5</accession>
<keyword evidence="2" id="KW-0732">Signal</keyword>
<feature type="chain" id="PRO_5032480870" evidence="2">
    <location>
        <begin position="20"/>
        <end position="536"/>
    </location>
</feature>
<proteinExistence type="predicted"/>
<gene>
    <name evidence="3" type="ORF">SNAT2548_LOCUS6598</name>
</gene>
<dbReference type="Proteomes" id="UP000604046">
    <property type="component" value="Unassembled WGS sequence"/>
</dbReference>
<protein>
    <submittedName>
        <fullName evidence="3">Uncharacterized protein</fullName>
    </submittedName>
</protein>